<proteinExistence type="predicted"/>
<dbReference type="Proteomes" id="UP000191931">
    <property type="component" value="Unassembled WGS sequence"/>
</dbReference>
<gene>
    <name evidence="1" type="ORF">MTBBW1_1980008</name>
</gene>
<protein>
    <recommendedName>
        <fullName evidence="3">Transposase</fullName>
    </recommendedName>
</protein>
<evidence type="ECO:0000313" key="1">
    <source>
        <dbReference type="EMBL" id="SLM29786.1"/>
    </source>
</evidence>
<evidence type="ECO:0008006" key="3">
    <source>
        <dbReference type="Google" id="ProtNLM"/>
    </source>
</evidence>
<organism evidence="1 2">
    <name type="scientific">Desulfamplus magnetovallimortis</name>
    <dbReference type="NCBI Taxonomy" id="1246637"/>
    <lineage>
        <taxon>Bacteria</taxon>
        <taxon>Pseudomonadati</taxon>
        <taxon>Thermodesulfobacteriota</taxon>
        <taxon>Desulfobacteria</taxon>
        <taxon>Desulfobacterales</taxon>
        <taxon>Desulfobacteraceae</taxon>
        <taxon>Desulfamplus</taxon>
    </lineage>
</organism>
<dbReference type="AlphaFoldDB" id="A0A1W1HBH0"/>
<evidence type="ECO:0000313" key="2">
    <source>
        <dbReference type="Proteomes" id="UP000191931"/>
    </source>
</evidence>
<reference evidence="1 2" key="1">
    <citation type="submission" date="2017-03" db="EMBL/GenBank/DDBJ databases">
        <authorList>
            <person name="Afonso C.L."/>
            <person name="Miller P.J."/>
            <person name="Scott M.A."/>
            <person name="Spackman E."/>
            <person name="Goraichik I."/>
            <person name="Dimitrov K.M."/>
            <person name="Suarez D.L."/>
            <person name="Swayne D.E."/>
        </authorList>
    </citation>
    <scope>NUCLEOTIDE SEQUENCE [LARGE SCALE GENOMIC DNA]</scope>
    <source>
        <strain evidence="1">PRJEB14757</strain>
    </source>
</reference>
<accession>A0A1W1HBH0</accession>
<keyword evidence="2" id="KW-1185">Reference proteome</keyword>
<name>A0A1W1HBH0_9BACT</name>
<sequence length="51" mass="5980">MNQIKTPINSYPGRRRTIITEIKQYKQTQEEAVNKTLPLKLQGHLIHIHLS</sequence>
<dbReference type="EMBL" id="FWEV01000110">
    <property type="protein sequence ID" value="SLM29786.1"/>
    <property type="molecule type" value="Genomic_DNA"/>
</dbReference>